<feature type="transmembrane region" description="Helical" evidence="2">
    <location>
        <begin position="245"/>
        <end position="267"/>
    </location>
</feature>
<feature type="transmembrane region" description="Helical" evidence="2">
    <location>
        <begin position="395"/>
        <end position="416"/>
    </location>
</feature>
<feature type="transmembrane region" description="Helical" evidence="2">
    <location>
        <begin position="330"/>
        <end position="349"/>
    </location>
</feature>
<keyword evidence="2" id="KW-0812">Transmembrane</keyword>
<protein>
    <submittedName>
        <fullName evidence="3">Uncharacterized protein</fullName>
    </submittedName>
</protein>
<keyword evidence="2" id="KW-0472">Membrane</keyword>
<comment type="caution">
    <text evidence="3">The sequence shown here is derived from an EMBL/GenBank/DDBJ whole genome shotgun (WGS) entry which is preliminary data.</text>
</comment>
<feature type="non-terminal residue" evidence="3">
    <location>
        <position position="1"/>
    </location>
</feature>
<keyword evidence="4" id="KW-1185">Reference proteome</keyword>
<sequence>NTLILAMEDPDPIKSSLPQGEDQDSCHVPSNEAVENEGPVTSGNGEPAANENKVLVEAENKEDKGKRVILFSRSIHFQMLILRLLRILDTLKNFFGWAKKSVPPKFPILMGVVTFGLMVFDQTTDIFSTKQICTVQCNCVWKNKTNECEGPGDARRLGDECYAAFGNIDLIQDYCGYADNNASVCKGLNHWRPENFRHPGFCIFSAATIILPNFINSVYLIFSLWVIRSSVSEFTGIPNKVGIRILFVALFIVQAFPHTWVILSFAIKWHYIIRKKDIFEEYDTKWVIPEIRSKVIFNVLEDAPQLVFHSIFLVNSVITGERPLLDDGGATAYFGFISSTFSLALGLTLSKTYSCMKDRLIQFFTTFLSIGARALICASYATYPTSVINGLNKHLIYIFILPPVISICVFIVEDIFIQVFELFAKNDEKENGTEVETENDDNNPIGIVENGETTPEVNIENAENTRLAVVRKFKEFTRSPVVKKVKEYLKGLIFLTFEANSTQSIIPSISYLAFAVSLHAVWKLEENPIETEIIVLSATCLALTSYIFNFLIVLVDGKDRIHSLLHYMAYSLFVNLYITGMYIWIQKNFDSFILLFKATKLKKFGPEDIENVLTPLNIVFPFVVIIGSVNLLLIVMNIIKPRELQPKRKSMFAGDWLNPKNGKTL</sequence>
<dbReference type="Proteomes" id="UP001497623">
    <property type="component" value="Unassembled WGS sequence"/>
</dbReference>
<evidence type="ECO:0000256" key="1">
    <source>
        <dbReference type="SAM" id="MobiDB-lite"/>
    </source>
</evidence>
<evidence type="ECO:0000256" key="2">
    <source>
        <dbReference type="SAM" id="Phobius"/>
    </source>
</evidence>
<dbReference type="EMBL" id="CAXKWB010008590">
    <property type="protein sequence ID" value="CAL4091600.1"/>
    <property type="molecule type" value="Genomic_DNA"/>
</dbReference>
<feature type="region of interest" description="Disordered" evidence="1">
    <location>
        <begin position="1"/>
        <end position="49"/>
    </location>
</feature>
<evidence type="ECO:0000313" key="3">
    <source>
        <dbReference type="EMBL" id="CAL4091600.1"/>
    </source>
</evidence>
<reference evidence="3 4" key="1">
    <citation type="submission" date="2024-05" db="EMBL/GenBank/DDBJ databases">
        <authorList>
            <person name="Wallberg A."/>
        </authorList>
    </citation>
    <scope>NUCLEOTIDE SEQUENCE [LARGE SCALE GENOMIC DNA]</scope>
</reference>
<feature type="transmembrane region" description="Helical" evidence="2">
    <location>
        <begin position="567"/>
        <end position="585"/>
    </location>
</feature>
<keyword evidence="2" id="KW-1133">Transmembrane helix</keyword>
<feature type="transmembrane region" description="Helical" evidence="2">
    <location>
        <begin position="534"/>
        <end position="555"/>
    </location>
</feature>
<feature type="transmembrane region" description="Helical" evidence="2">
    <location>
        <begin position="618"/>
        <end position="639"/>
    </location>
</feature>
<proteinExistence type="predicted"/>
<organism evidence="3 4">
    <name type="scientific">Meganyctiphanes norvegica</name>
    <name type="common">Northern krill</name>
    <name type="synonym">Thysanopoda norvegica</name>
    <dbReference type="NCBI Taxonomy" id="48144"/>
    <lineage>
        <taxon>Eukaryota</taxon>
        <taxon>Metazoa</taxon>
        <taxon>Ecdysozoa</taxon>
        <taxon>Arthropoda</taxon>
        <taxon>Crustacea</taxon>
        <taxon>Multicrustacea</taxon>
        <taxon>Malacostraca</taxon>
        <taxon>Eumalacostraca</taxon>
        <taxon>Eucarida</taxon>
        <taxon>Euphausiacea</taxon>
        <taxon>Euphausiidae</taxon>
        <taxon>Meganyctiphanes</taxon>
    </lineage>
</organism>
<feature type="transmembrane region" description="Helical" evidence="2">
    <location>
        <begin position="361"/>
        <end position="383"/>
    </location>
</feature>
<name>A0AAV2QM32_MEGNR</name>
<evidence type="ECO:0000313" key="4">
    <source>
        <dbReference type="Proteomes" id="UP001497623"/>
    </source>
</evidence>
<gene>
    <name evidence="3" type="ORF">MNOR_LOCUS14382</name>
</gene>
<dbReference type="AlphaFoldDB" id="A0AAV2QM32"/>
<feature type="transmembrane region" description="Helical" evidence="2">
    <location>
        <begin position="201"/>
        <end position="225"/>
    </location>
</feature>
<feature type="region of interest" description="Disordered" evidence="1">
    <location>
        <begin position="431"/>
        <end position="450"/>
    </location>
</feature>
<accession>A0AAV2QM32</accession>